<reference evidence="1 2" key="1">
    <citation type="submission" date="2018-05" db="EMBL/GenBank/DDBJ databases">
        <title>Genomic Encyclopedia of Type Strains, Phase IV (KMG-IV): sequencing the most valuable type-strain genomes for metagenomic binning, comparative biology and taxonomic classification.</title>
        <authorList>
            <person name="Goeker M."/>
        </authorList>
    </citation>
    <scope>NUCLEOTIDE SEQUENCE [LARGE SCALE GENOMIC DNA]</scope>
    <source>
        <strain evidence="1 2">DSM 103371</strain>
    </source>
</reference>
<dbReference type="AlphaFoldDB" id="A0A316G8L6"/>
<organism evidence="1 2">
    <name type="scientific">Silicimonas algicola</name>
    <dbReference type="NCBI Taxonomy" id="1826607"/>
    <lineage>
        <taxon>Bacteria</taxon>
        <taxon>Pseudomonadati</taxon>
        <taxon>Pseudomonadota</taxon>
        <taxon>Alphaproteobacteria</taxon>
        <taxon>Rhodobacterales</taxon>
        <taxon>Paracoccaceae</taxon>
    </lineage>
</organism>
<name>A0A316G8L6_9RHOB</name>
<gene>
    <name evidence="1" type="ORF">C8D95_1047</name>
</gene>
<comment type="caution">
    <text evidence="1">The sequence shown here is derived from an EMBL/GenBank/DDBJ whole genome shotgun (WGS) entry which is preliminary data.</text>
</comment>
<evidence type="ECO:0000313" key="2">
    <source>
        <dbReference type="Proteomes" id="UP000245390"/>
    </source>
</evidence>
<protein>
    <submittedName>
        <fullName evidence="1">Uncharacterized protein</fullName>
    </submittedName>
</protein>
<proteinExistence type="predicted"/>
<keyword evidence="2" id="KW-1185">Reference proteome</keyword>
<accession>A0A316G8L6</accession>
<dbReference type="EMBL" id="QGGV01000004">
    <property type="protein sequence ID" value="PWK56336.1"/>
    <property type="molecule type" value="Genomic_DNA"/>
</dbReference>
<dbReference type="Proteomes" id="UP000245390">
    <property type="component" value="Unassembled WGS sequence"/>
</dbReference>
<evidence type="ECO:0000313" key="1">
    <source>
        <dbReference type="EMBL" id="PWK56336.1"/>
    </source>
</evidence>
<sequence length="58" mass="5924">MLTALWTALVAALLGGALWLVLPSAEAVGTDQARTVFLRDEPGVAVSGAGALTEWNTA</sequence>